<dbReference type="InterPro" id="IPR046035">
    <property type="entry name" value="DUF5993"/>
</dbReference>
<name>A0A372LZ34_9ACTN</name>
<dbReference type="Pfam" id="PF19455">
    <property type="entry name" value="DUF5993"/>
    <property type="match status" value="1"/>
</dbReference>
<protein>
    <submittedName>
        <fullName evidence="2">Uncharacterized protein</fullName>
    </submittedName>
</protein>
<sequence length="77" mass="8249">MGFEAVSGVLPHRPDTGSVPSAGMDTLIFGGLLATWLVLYRRRGRTVLLVCWWVVIAAVGVLLSHHITSSLGLGLSY</sequence>
<dbReference type="Proteomes" id="UP000263094">
    <property type="component" value="Unassembled WGS sequence"/>
</dbReference>
<organism evidence="2 3">
    <name type="scientific">Streptomyces triticagri</name>
    <dbReference type="NCBI Taxonomy" id="2293568"/>
    <lineage>
        <taxon>Bacteria</taxon>
        <taxon>Bacillati</taxon>
        <taxon>Actinomycetota</taxon>
        <taxon>Actinomycetes</taxon>
        <taxon>Kitasatosporales</taxon>
        <taxon>Streptomycetaceae</taxon>
        <taxon>Streptomyces</taxon>
    </lineage>
</organism>
<evidence type="ECO:0000313" key="3">
    <source>
        <dbReference type="Proteomes" id="UP000263094"/>
    </source>
</evidence>
<keyword evidence="1" id="KW-0812">Transmembrane</keyword>
<evidence type="ECO:0000256" key="1">
    <source>
        <dbReference type="SAM" id="Phobius"/>
    </source>
</evidence>
<evidence type="ECO:0000313" key="2">
    <source>
        <dbReference type="EMBL" id="RFU83944.1"/>
    </source>
</evidence>
<dbReference type="AlphaFoldDB" id="A0A372LZ34"/>
<keyword evidence="1" id="KW-1133">Transmembrane helix</keyword>
<accession>A0A372LZ34</accession>
<keyword evidence="3" id="KW-1185">Reference proteome</keyword>
<keyword evidence="1" id="KW-0472">Membrane</keyword>
<gene>
    <name evidence="2" type="ORF">DY218_24795</name>
</gene>
<dbReference type="EMBL" id="QUAK01000149">
    <property type="protein sequence ID" value="RFU83944.1"/>
    <property type="molecule type" value="Genomic_DNA"/>
</dbReference>
<feature type="transmembrane region" description="Helical" evidence="1">
    <location>
        <begin position="47"/>
        <end position="67"/>
    </location>
</feature>
<reference evidence="2 3" key="1">
    <citation type="submission" date="2018-08" db="EMBL/GenBank/DDBJ databases">
        <title>Isolation, diversity and antifungal activity of Actinobacteria from wheat.</title>
        <authorList>
            <person name="Han C."/>
        </authorList>
    </citation>
    <scope>NUCLEOTIDE SEQUENCE [LARGE SCALE GENOMIC DNA]</scope>
    <source>
        <strain evidence="2 3">NEAU-YY421</strain>
    </source>
</reference>
<comment type="caution">
    <text evidence="2">The sequence shown here is derived from an EMBL/GenBank/DDBJ whole genome shotgun (WGS) entry which is preliminary data.</text>
</comment>
<proteinExistence type="predicted"/>
<feature type="transmembrane region" description="Helical" evidence="1">
    <location>
        <begin position="20"/>
        <end position="40"/>
    </location>
</feature>